<reference evidence="1" key="2">
    <citation type="submission" date="2023-04" db="EMBL/GenBank/DDBJ databases">
        <authorList>
            <person name="Bruccoleri R.E."/>
            <person name="Oakeley E.J."/>
            <person name="Faust A.-M."/>
            <person name="Dessus-Babus S."/>
            <person name="Altorfer M."/>
            <person name="Burckhardt D."/>
            <person name="Oertli M."/>
            <person name="Naumann U."/>
            <person name="Petersen F."/>
            <person name="Wong J."/>
        </authorList>
    </citation>
    <scope>NUCLEOTIDE SEQUENCE</scope>
    <source>
        <strain evidence="1">GSM-AAB239-AS_SAM_17_03QT</strain>
        <tissue evidence="1">Leaf</tissue>
    </source>
</reference>
<accession>A0AAX6FDU0</accession>
<reference evidence="1" key="1">
    <citation type="journal article" date="2023" name="GigaByte">
        <title>Genome assembly of the bearded iris, Iris pallida Lam.</title>
        <authorList>
            <person name="Bruccoleri R.E."/>
            <person name="Oakeley E.J."/>
            <person name="Faust A.M.E."/>
            <person name="Altorfer M."/>
            <person name="Dessus-Babus S."/>
            <person name="Burckhardt D."/>
            <person name="Oertli M."/>
            <person name="Naumann U."/>
            <person name="Petersen F."/>
            <person name="Wong J."/>
        </authorList>
    </citation>
    <scope>NUCLEOTIDE SEQUENCE</scope>
    <source>
        <strain evidence="1">GSM-AAB239-AS_SAM_17_03QT</strain>
    </source>
</reference>
<evidence type="ECO:0000313" key="2">
    <source>
        <dbReference type="Proteomes" id="UP001140949"/>
    </source>
</evidence>
<dbReference type="EMBL" id="JANAVB010029620">
    <property type="protein sequence ID" value="KAJ6814542.1"/>
    <property type="molecule type" value="Genomic_DNA"/>
</dbReference>
<sequence length="52" mass="5932">MVARWRALGIGWRDRWWWVADGGWAVLVSRDGVMDDVDGGVRRDGGGSWVTW</sequence>
<organism evidence="1 2">
    <name type="scientific">Iris pallida</name>
    <name type="common">Sweet iris</name>
    <dbReference type="NCBI Taxonomy" id="29817"/>
    <lineage>
        <taxon>Eukaryota</taxon>
        <taxon>Viridiplantae</taxon>
        <taxon>Streptophyta</taxon>
        <taxon>Embryophyta</taxon>
        <taxon>Tracheophyta</taxon>
        <taxon>Spermatophyta</taxon>
        <taxon>Magnoliopsida</taxon>
        <taxon>Liliopsida</taxon>
        <taxon>Asparagales</taxon>
        <taxon>Iridaceae</taxon>
        <taxon>Iridoideae</taxon>
        <taxon>Irideae</taxon>
        <taxon>Iris</taxon>
    </lineage>
</organism>
<proteinExistence type="predicted"/>
<dbReference type="AlphaFoldDB" id="A0AAX6FDU0"/>
<evidence type="ECO:0000313" key="1">
    <source>
        <dbReference type="EMBL" id="KAJ6814542.1"/>
    </source>
</evidence>
<comment type="caution">
    <text evidence="1">The sequence shown here is derived from an EMBL/GenBank/DDBJ whole genome shotgun (WGS) entry which is preliminary data.</text>
</comment>
<dbReference type="Proteomes" id="UP001140949">
    <property type="component" value="Unassembled WGS sequence"/>
</dbReference>
<protein>
    <submittedName>
        <fullName evidence="1">Uncharacterized protein</fullName>
    </submittedName>
</protein>
<gene>
    <name evidence="1" type="ORF">M6B38_137070</name>
</gene>
<keyword evidence="2" id="KW-1185">Reference proteome</keyword>
<name>A0AAX6FDU0_IRIPA</name>